<protein>
    <recommendedName>
        <fullName evidence="1">LPS-assembly protein LptD</fullName>
    </recommendedName>
</protein>
<dbReference type="KEGG" id="aon:DEH84_15355"/>
<evidence type="ECO:0000256" key="2">
    <source>
        <dbReference type="SAM" id="MobiDB-lite"/>
    </source>
</evidence>
<keyword evidence="1" id="KW-0472">Membrane</keyword>
<comment type="function">
    <text evidence="1">Together with LptE, is involved in the assembly of lipopolysaccharide (LPS) at the surface of the outer membrane.</text>
</comment>
<feature type="chain" id="PRO_5016185021" description="LPS-assembly protein LptD" evidence="1">
    <location>
        <begin position="18"/>
        <end position="816"/>
    </location>
</feature>
<dbReference type="GO" id="GO:0009279">
    <property type="term" value="C:cell outer membrane"/>
    <property type="evidence" value="ECO:0007669"/>
    <property type="project" value="UniProtKB-SubCell"/>
</dbReference>
<keyword evidence="6" id="KW-1185">Reference proteome</keyword>
<dbReference type="Proteomes" id="UP000244892">
    <property type="component" value="Chromosome"/>
</dbReference>
<keyword evidence="1" id="KW-0732">Signal</keyword>
<dbReference type="InterPro" id="IPR020889">
    <property type="entry name" value="LipoPS_assembly_LptD"/>
</dbReference>
<feature type="domain" description="LptD C-terminal" evidence="3">
    <location>
        <begin position="324"/>
        <end position="681"/>
    </location>
</feature>
<evidence type="ECO:0000256" key="1">
    <source>
        <dbReference type="HAMAP-Rule" id="MF_01411"/>
    </source>
</evidence>
<name>A0A2U8FWP5_9BURK</name>
<dbReference type="InterPro" id="IPR007543">
    <property type="entry name" value="LptD_C"/>
</dbReference>
<organism evidence="5 6">
    <name type="scientific">Aquabacterium olei</name>
    <dbReference type="NCBI Taxonomy" id="1296669"/>
    <lineage>
        <taxon>Bacteria</taxon>
        <taxon>Pseudomonadati</taxon>
        <taxon>Pseudomonadota</taxon>
        <taxon>Betaproteobacteria</taxon>
        <taxon>Burkholderiales</taxon>
        <taxon>Aquabacterium</taxon>
    </lineage>
</organism>
<sequence precursor="true">MALLGLTAMASPAHAQASDAPGTAAPASAATTGASRLSFSLPAPAGPHNGKLPLFFEADTLEGEADRRTRATGSVRLRQGDLTVRADELVHTQPDNTARAAGHVRITRNGNVFSGPELTLQLDTLEGEFIRPQYWFARTQAGGQATLIEFLGENRLRAHHTSYSSCTPENTADGTPAEPDWSLRTSRVDMDFDANEGRAENAVIRFKGVPILAAPVLTFPLTEARKSGWLPPSIDYDTRNGLGIAEPYYWNIAPNMDATLTPTFSSRRGMGLGGEFRYLSQYERASLNAFGLPGDRVTDRDRGMVNLRMLGSRASADGLALTSYDLRWRRVSDDDYWKDFSRYLPTITPRLYDSHASVERQLNARDWGLGNSQTALFASTQRWQVLRDTSLTADPLLSAIESPYNRNRAGVRSRSVAESGLTWRVKGQVDQFSHPDETRQSGTRSNLTGAVEQTFSLGGLRLTPRLSLDNTRYQLDQTLSSGSRSVSRTLPTFSVEAGFTMERPVTMFNRALTQTLEPRIQYVRTPYKDQSMLPLFDTAPRDFNQYAIYSENAYTGVDRISDANQVTVGLTSRLFDQATGAEALRLGVIQKVLLADQKINPTGDGPITDRLSDLLLLASTSVIPNWYLDNVLQLNAQSHEAERATIGMRYSPGGYRTVSAIYRYARERTNQVDVGWQWPIAGRKPSVNQMRAQASSPDQISLNGQPAVSSSACGDGGTWYSVGRFNYNMRDGRMANSLLGVEYDAGCWITRVVAERTTVGTTSSRRIMFQLELVGLSRIGSNPLSTLRDNIPGYRLLRQDDSVLSAPASQPFPSDD</sequence>
<dbReference type="GO" id="GO:1990351">
    <property type="term" value="C:transporter complex"/>
    <property type="evidence" value="ECO:0007669"/>
    <property type="project" value="TreeGrafter"/>
</dbReference>
<dbReference type="EMBL" id="CP029210">
    <property type="protein sequence ID" value="AWI54646.1"/>
    <property type="molecule type" value="Genomic_DNA"/>
</dbReference>
<comment type="subunit">
    <text evidence="1">Component of the lipopolysaccharide transport and assembly complex. Interacts with LptE and LptA.</text>
</comment>
<evidence type="ECO:0000259" key="3">
    <source>
        <dbReference type="Pfam" id="PF04453"/>
    </source>
</evidence>
<evidence type="ECO:0000313" key="6">
    <source>
        <dbReference type="Proteomes" id="UP000244892"/>
    </source>
</evidence>
<dbReference type="GO" id="GO:0043165">
    <property type="term" value="P:Gram-negative-bacterium-type cell outer membrane assembly"/>
    <property type="evidence" value="ECO:0007669"/>
    <property type="project" value="UniProtKB-UniRule"/>
</dbReference>
<dbReference type="GO" id="GO:0015920">
    <property type="term" value="P:lipopolysaccharide transport"/>
    <property type="evidence" value="ECO:0007669"/>
    <property type="project" value="InterPro"/>
</dbReference>
<evidence type="ECO:0000259" key="4">
    <source>
        <dbReference type="Pfam" id="PF19838"/>
    </source>
</evidence>
<comment type="caution">
    <text evidence="1">Lacks conserved residue(s) required for the propagation of feature annotation.</text>
</comment>
<gene>
    <name evidence="1" type="primary">lptD</name>
    <name evidence="5" type="ORF">DEH84_15355</name>
</gene>
<comment type="subcellular location">
    <subcellularLocation>
        <location evidence="1">Cell outer membrane</location>
    </subcellularLocation>
</comment>
<feature type="region of interest" description="Disordered" evidence="2">
    <location>
        <begin position="162"/>
        <end position="181"/>
    </location>
</feature>
<feature type="signal peptide" evidence="1">
    <location>
        <begin position="1"/>
        <end position="17"/>
    </location>
</feature>
<dbReference type="InterPro" id="IPR045659">
    <property type="entry name" value="LptD_2"/>
</dbReference>
<proteinExistence type="inferred from homology"/>
<evidence type="ECO:0000313" key="5">
    <source>
        <dbReference type="EMBL" id="AWI54646.1"/>
    </source>
</evidence>
<dbReference type="AlphaFoldDB" id="A0A2U8FWP5"/>
<reference evidence="5 6" key="1">
    <citation type="submission" date="2018-05" db="EMBL/GenBank/DDBJ databases">
        <title>complete genome sequence of Aquabacterium olei NBRC 110486.</title>
        <authorList>
            <person name="Tang B."/>
            <person name="Chang J."/>
            <person name="Zhang L."/>
            <person name="Yang H."/>
        </authorList>
    </citation>
    <scope>NUCLEOTIDE SEQUENCE [LARGE SCALE GENOMIC DNA]</scope>
    <source>
        <strain evidence="5 6">NBRC 110486</strain>
    </source>
</reference>
<feature type="domain" description="LPS-assembly protein LptD central" evidence="4">
    <location>
        <begin position="202"/>
        <end position="283"/>
    </location>
</feature>
<feature type="compositionally biased region" description="Polar residues" evidence="2">
    <location>
        <begin position="162"/>
        <end position="173"/>
    </location>
</feature>
<dbReference type="InterPro" id="IPR050218">
    <property type="entry name" value="LptD"/>
</dbReference>
<dbReference type="Pfam" id="PF04453">
    <property type="entry name" value="LptD"/>
    <property type="match status" value="1"/>
</dbReference>
<keyword evidence="1" id="KW-0998">Cell outer membrane</keyword>
<comment type="similarity">
    <text evidence="1">Belongs to the LptD family.</text>
</comment>
<dbReference type="HAMAP" id="MF_01411">
    <property type="entry name" value="LPS_assembly_LptD"/>
    <property type="match status" value="1"/>
</dbReference>
<dbReference type="PANTHER" id="PTHR30189:SF1">
    <property type="entry name" value="LPS-ASSEMBLY PROTEIN LPTD"/>
    <property type="match status" value="1"/>
</dbReference>
<dbReference type="Pfam" id="PF19838">
    <property type="entry name" value="LptD_2"/>
    <property type="match status" value="1"/>
</dbReference>
<accession>A0A2U8FWP5</accession>
<dbReference type="PANTHER" id="PTHR30189">
    <property type="entry name" value="LPS-ASSEMBLY PROTEIN"/>
    <property type="match status" value="1"/>
</dbReference>